<accession>A0AAJ3Z046</accession>
<organism evidence="1 2">
    <name type="scientific">Bacillus glycinifermentans</name>
    <dbReference type="NCBI Taxonomy" id="1664069"/>
    <lineage>
        <taxon>Bacteria</taxon>
        <taxon>Bacillati</taxon>
        <taxon>Bacillota</taxon>
        <taxon>Bacilli</taxon>
        <taxon>Bacillales</taxon>
        <taxon>Bacillaceae</taxon>
        <taxon>Bacillus</taxon>
    </lineage>
</organism>
<proteinExistence type="predicted"/>
<dbReference type="Pfam" id="PF14196">
    <property type="entry name" value="ATC_hydrolase"/>
    <property type="match status" value="1"/>
</dbReference>
<dbReference type="InterPro" id="IPR026002">
    <property type="entry name" value="ATC_hydrolase-like"/>
</dbReference>
<reference evidence="1 2" key="1">
    <citation type="submission" date="2019-01" db="EMBL/GenBank/DDBJ databases">
        <title>Genome sequence of Bacillus glycinifermentans SRCM103574.</title>
        <authorList>
            <person name="Kong H.-J."/>
            <person name="Jeong S.-Y."/>
            <person name="Jeong D.-Y."/>
        </authorList>
    </citation>
    <scope>NUCLEOTIDE SEQUENCE [LARGE SCALE GENOMIC DNA]</scope>
    <source>
        <strain evidence="1 2">SRCM103574</strain>
    </source>
</reference>
<sequence length="245" mass="28257">MKRRVFSLSTLPDNKIVPYSMEVMTTKLFTNIEKKVVGKYGEVGKALLKQGIENFGYKDAEDIARKAVIEGDIHTLFDYIPKDHDTENKYTNLTPFALFAKLFAQITKPIVDMYGDDGEKTIQEGIWEFGENRGYGIAQRARVNGQDNTIENYLPNYDMGRSELFTIEENYTPGEIEQTFKVCPLGQQWADDNMHKYGLVYCTIIDDAIAHGYNNKFNVVHDELLLKHGQCHFRFQLEDEEKEND</sequence>
<gene>
    <name evidence="1" type="ORF">EQZ20_15345</name>
</gene>
<evidence type="ECO:0000313" key="2">
    <source>
        <dbReference type="Proteomes" id="UP000288675"/>
    </source>
</evidence>
<dbReference type="EMBL" id="CP035232">
    <property type="protein sequence ID" value="QAT66143.1"/>
    <property type="molecule type" value="Genomic_DNA"/>
</dbReference>
<protein>
    <recommendedName>
        <fullName evidence="3">L-2-amino-thiazoline-4-carboxylic acid hydrolase</fullName>
    </recommendedName>
</protein>
<dbReference type="AlphaFoldDB" id="A0AAJ3Z046"/>
<evidence type="ECO:0000313" key="1">
    <source>
        <dbReference type="EMBL" id="QAT66143.1"/>
    </source>
</evidence>
<name>A0AAJ3Z046_9BACI</name>
<dbReference type="Proteomes" id="UP000288675">
    <property type="component" value="Chromosome"/>
</dbReference>
<evidence type="ECO:0008006" key="3">
    <source>
        <dbReference type="Google" id="ProtNLM"/>
    </source>
</evidence>